<evidence type="ECO:0000313" key="4">
    <source>
        <dbReference type="Proteomes" id="UP000051952"/>
    </source>
</evidence>
<keyword evidence="4" id="KW-1185">Reference proteome</keyword>
<evidence type="ECO:0000256" key="2">
    <source>
        <dbReference type="ARBA" id="ARBA00022448"/>
    </source>
</evidence>
<dbReference type="OrthoDB" id="245364at2759"/>
<gene>
    <name evidence="3" type="ORF">BSAL_88800</name>
</gene>
<name>A0A0S4KFP1_BODSA</name>
<dbReference type="InterPro" id="IPR036121">
    <property type="entry name" value="ATPase_F1/V1/A1_a/bsu_N_sf"/>
</dbReference>
<dbReference type="OMA" id="SMEEGGW"/>
<dbReference type="EMBL" id="CYKH01001118">
    <property type="protein sequence ID" value="CUI14469.1"/>
    <property type="molecule type" value="Genomic_DNA"/>
</dbReference>
<evidence type="ECO:0000313" key="3">
    <source>
        <dbReference type="EMBL" id="CUI14469.1"/>
    </source>
</evidence>
<keyword evidence="2" id="KW-0813">Transport</keyword>
<feature type="non-terminal residue" evidence="3">
    <location>
        <position position="59"/>
    </location>
</feature>
<dbReference type="Gene3D" id="2.40.10.170">
    <property type="match status" value="1"/>
</dbReference>
<dbReference type="VEuPathDB" id="TriTrypDB:BSAL_88800"/>
<organism evidence="3 4">
    <name type="scientific">Bodo saltans</name>
    <name type="common">Flagellated protozoan</name>
    <dbReference type="NCBI Taxonomy" id="75058"/>
    <lineage>
        <taxon>Eukaryota</taxon>
        <taxon>Discoba</taxon>
        <taxon>Euglenozoa</taxon>
        <taxon>Kinetoplastea</taxon>
        <taxon>Metakinetoplastina</taxon>
        <taxon>Eubodonida</taxon>
        <taxon>Bodonidae</taxon>
        <taxon>Bodo</taxon>
    </lineage>
</organism>
<accession>A0A0S4KFP1</accession>
<sequence>MLSRVQSAAIRGLGLRSAATSTPAEHKGRVGYVSQVIGAVVDVHFTEGVPPVLTALDVT</sequence>
<protein>
    <submittedName>
        <fullName evidence="3">ATP synthase beta subunit, putative</fullName>
    </submittedName>
</protein>
<dbReference type="SUPFAM" id="SSF50615">
    <property type="entry name" value="N-terminal domain of alpha and beta subunits of F1 ATP synthase"/>
    <property type="match status" value="1"/>
</dbReference>
<proteinExistence type="inferred from homology"/>
<dbReference type="Proteomes" id="UP000051952">
    <property type="component" value="Unassembled WGS sequence"/>
</dbReference>
<comment type="similarity">
    <text evidence="1">Belongs to the ATPase alpha/beta chains family.</text>
</comment>
<dbReference type="AlphaFoldDB" id="A0A0S4KFP1"/>
<reference evidence="4" key="1">
    <citation type="submission" date="2015-09" db="EMBL/GenBank/DDBJ databases">
        <authorList>
            <consortium name="Pathogen Informatics"/>
        </authorList>
    </citation>
    <scope>NUCLEOTIDE SEQUENCE [LARGE SCALE GENOMIC DNA]</scope>
    <source>
        <strain evidence="4">Lake Konstanz</strain>
    </source>
</reference>
<dbReference type="GO" id="GO:1902600">
    <property type="term" value="P:proton transmembrane transport"/>
    <property type="evidence" value="ECO:0007669"/>
    <property type="project" value="InterPro"/>
</dbReference>
<evidence type="ECO:0000256" key="1">
    <source>
        <dbReference type="ARBA" id="ARBA00008936"/>
    </source>
</evidence>
<dbReference type="GO" id="GO:0046034">
    <property type="term" value="P:ATP metabolic process"/>
    <property type="evidence" value="ECO:0007669"/>
    <property type="project" value="InterPro"/>
</dbReference>